<keyword evidence="4" id="KW-1185">Reference proteome</keyword>
<dbReference type="Pfam" id="PF08818">
    <property type="entry name" value="DUF1801"/>
    <property type="match status" value="1"/>
</dbReference>
<evidence type="ECO:0000313" key="3">
    <source>
        <dbReference type="EMBL" id="RDE08767.1"/>
    </source>
</evidence>
<evidence type="ECO:0000313" key="4">
    <source>
        <dbReference type="Proteomes" id="UP000253759"/>
    </source>
</evidence>
<evidence type="ECO:0000259" key="2">
    <source>
        <dbReference type="Pfam" id="PF08818"/>
    </source>
</evidence>
<proteinExistence type="predicted"/>
<comment type="caution">
    <text evidence="3">The sequence shown here is derived from an EMBL/GenBank/DDBJ whole genome shotgun (WGS) entry which is preliminary data.</text>
</comment>
<organism evidence="3 4">
    <name type="scientific">Pelagibacterium lacus</name>
    <dbReference type="NCBI Taxonomy" id="2282655"/>
    <lineage>
        <taxon>Bacteria</taxon>
        <taxon>Pseudomonadati</taxon>
        <taxon>Pseudomonadota</taxon>
        <taxon>Alphaproteobacteria</taxon>
        <taxon>Hyphomicrobiales</taxon>
        <taxon>Devosiaceae</taxon>
        <taxon>Pelagibacterium</taxon>
    </lineage>
</organism>
<dbReference type="SUPFAM" id="SSF159888">
    <property type="entry name" value="YdhG-like"/>
    <property type="match status" value="1"/>
</dbReference>
<sequence>MPGKKAAPSKPRPPLKPNADGVILLSGGNPQIPKGDGDSPVQAYIAAMPEWKSDIGRRLDAIITREVPDVKKKVRWNSPFYGTTEATWFASFHCMTKYIKVTFPDGAALEPQPAGTSKYPQVRYLDIYEGDDFDTQFADWVRQAAQLPGEKF</sequence>
<gene>
    <name evidence="3" type="ORF">DVH29_10025</name>
</gene>
<dbReference type="OrthoDB" id="9811812at2"/>
<dbReference type="Proteomes" id="UP000253759">
    <property type="component" value="Unassembled WGS sequence"/>
</dbReference>
<dbReference type="AlphaFoldDB" id="A0A369W431"/>
<dbReference type="EMBL" id="QQNH01000012">
    <property type="protein sequence ID" value="RDE08767.1"/>
    <property type="molecule type" value="Genomic_DNA"/>
</dbReference>
<name>A0A369W431_9HYPH</name>
<evidence type="ECO:0000256" key="1">
    <source>
        <dbReference type="SAM" id="MobiDB-lite"/>
    </source>
</evidence>
<protein>
    <submittedName>
        <fullName evidence="3">DUF1801 domain-containing protein</fullName>
    </submittedName>
</protein>
<dbReference type="Gene3D" id="3.90.1150.200">
    <property type="match status" value="1"/>
</dbReference>
<reference evidence="4" key="1">
    <citation type="submission" date="2018-07" db="EMBL/GenBank/DDBJ databases">
        <authorList>
            <person name="Liu B.-T."/>
            <person name="Du Z."/>
        </authorList>
    </citation>
    <scope>NUCLEOTIDE SEQUENCE [LARGE SCALE GENOMIC DNA]</scope>
    <source>
        <strain evidence="4">XYN52</strain>
    </source>
</reference>
<feature type="region of interest" description="Disordered" evidence="1">
    <location>
        <begin position="1"/>
        <end position="37"/>
    </location>
</feature>
<dbReference type="RefSeq" id="WP_114646033.1">
    <property type="nucleotide sequence ID" value="NZ_QQNH01000012.1"/>
</dbReference>
<dbReference type="InterPro" id="IPR014922">
    <property type="entry name" value="YdhG-like"/>
</dbReference>
<feature type="domain" description="YdhG-like" evidence="2">
    <location>
        <begin position="54"/>
        <end position="144"/>
    </location>
</feature>
<accession>A0A369W431</accession>